<accession>A0ABD0YIM3</accession>
<evidence type="ECO:0000256" key="1">
    <source>
        <dbReference type="SAM" id="Coils"/>
    </source>
</evidence>
<sequence>MGQTLPEDAPNMGRETLEPPFVTTQPTPEDSALLSLINQPVDQLERKHEELQQLIVEHQAELRRLSEQLLMARYGLLPSILNINSKVYYEACENLKPFLMAPETVESFYDEEMFPLFDQLYTAYYAILKYLRCAISAVD</sequence>
<keyword evidence="3" id="KW-1185">Reference proteome</keyword>
<feature type="coiled-coil region" evidence="1">
    <location>
        <begin position="41"/>
        <end position="68"/>
    </location>
</feature>
<evidence type="ECO:0000313" key="3">
    <source>
        <dbReference type="Proteomes" id="UP001558652"/>
    </source>
</evidence>
<comment type="caution">
    <text evidence="2">The sequence shown here is derived from an EMBL/GenBank/DDBJ whole genome shotgun (WGS) entry which is preliminary data.</text>
</comment>
<organism evidence="2 3">
    <name type="scientific">Ranatra chinensis</name>
    <dbReference type="NCBI Taxonomy" id="642074"/>
    <lineage>
        <taxon>Eukaryota</taxon>
        <taxon>Metazoa</taxon>
        <taxon>Ecdysozoa</taxon>
        <taxon>Arthropoda</taxon>
        <taxon>Hexapoda</taxon>
        <taxon>Insecta</taxon>
        <taxon>Pterygota</taxon>
        <taxon>Neoptera</taxon>
        <taxon>Paraneoptera</taxon>
        <taxon>Hemiptera</taxon>
        <taxon>Heteroptera</taxon>
        <taxon>Panheteroptera</taxon>
        <taxon>Nepomorpha</taxon>
        <taxon>Nepidae</taxon>
        <taxon>Ranatrinae</taxon>
        <taxon>Ranatra</taxon>
    </lineage>
</organism>
<dbReference type="AlphaFoldDB" id="A0ABD0YIM3"/>
<proteinExistence type="predicted"/>
<dbReference type="EMBL" id="JBFDAA010000016">
    <property type="protein sequence ID" value="KAL1116944.1"/>
    <property type="molecule type" value="Genomic_DNA"/>
</dbReference>
<keyword evidence="1" id="KW-0175">Coiled coil</keyword>
<reference evidence="2 3" key="1">
    <citation type="submission" date="2024-07" db="EMBL/GenBank/DDBJ databases">
        <title>Chromosome-level genome assembly of the water stick insect Ranatra chinensis (Heteroptera: Nepidae).</title>
        <authorList>
            <person name="Liu X."/>
        </authorList>
    </citation>
    <scope>NUCLEOTIDE SEQUENCE [LARGE SCALE GENOMIC DNA]</scope>
    <source>
        <strain evidence="2">Cailab_2021Rc</strain>
        <tissue evidence="2">Muscle</tissue>
    </source>
</reference>
<dbReference type="Proteomes" id="UP001558652">
    <property type="component" value="Unassembled WGS sequence"/>
</dbReference>
<protein>
    <submittedName>
        <fullName evidence="2">Uncharacterized protein</fullName>
    </submittedName>
</protein>
<name>A0ABD0YIM3_9HEMI</name>
<evidence type="ECO:0000313" key="2">
    <source>
        <dbReference type="EMBL" id="KAL1116944.1"/>
    </source>
</evidence>
<gene>
    <name evidence="2" type="ORF">AAG570_004272</name>
</gene>